<dbReference type="AlphaFoldDB" id="A0A8S4Q2Y2"/>
<dbReference type="EMBL" id="CAIIXF020000011">
    <property type="protein sequence ID" value="CAH1799981.1"/>
    <property type="molecule type" value="Genomic_DNA"/>
</dbReference>
<organism evidence="1 2">
    <name type="scientific">Owenia fusiformis</name>
    <name type="common">Polychaete worm</name>
    <dbReference type="NCBI Taxonomy" id="6347"/>
    <lineage>
        <taxon>Eukaryota</taxon>
        <taxon>Metazoa</taxon>
        <taxon>Spiralia</taxon>
        <taxon>Lophotrochozoa</taxon>
        <taxon>Annelida</taxon>
        <taxon>Polychaeta</taxon>
        <taxon>Sedentaria</taxon>
        <taxon>Canalipalpata</taxon>
        <taxon>Sabellida</taxon>
        <taxon>Oweniida</taxon>
        <taxon>Oweniidae</taxon>
        <taxon>Owenia</taxon>
    </lineage>
</organism>
<evidence type="ECO:0000313" key="1">
    <source>
        <dbReference type="EMBL" id="CAH1799981.1"/>
    </source>
</evidence>
<accession>A0A8S4Q2Y2</accession>
<sequence length="213" mass="24199">EKMQVYFIQFTYNKNGKFHNDAVTYEDVLKTLNTEIQKWKTAVQLEMENIIEYLFKITGEGSFVSVVNTAKNEDLEKLIGLLPVHYEVTVTPLRRIENLASSITKLDQSILDGLPGPQIDSNKTAMWMDVSYGYQGRTFEEFRHIWKEEARVVLGGIAKGDFLGTLYKVAGVKRLLAFVQMDHEALDDLSWTLPLFTSLGDQVNNVVKSVVSV</sequence>
<comment type="caution">
    <text evidence="1">The sequence shown here is derived from an EMBL/GenBank/DDBJ whole genome shotgun (WGS) entry which is preliminary data.</text>
</comment>
<proteinExistence type="predicted"/>
<feature type="non-terminal residue" evidence="1">
    <location>
        <position position="213"/>
    </location>
</feature>
<dbReference type="Proteomes" id="UP000749559">
    <property type="component" value="Unassembled WGS sequence"/>
</dbReference>
<dbReference type="OrthoDB" id="5961967at2759"/>
<evidence type="ECO:0000313" key="2">
    <source>
        <dbReference type="Proteomes" id="UP000749559"/>
    </source>
</evidence>
<protein>
    <submittedName>
        <fullName evidence="1">Uncharacterized protein</fullName>
    </submittedName>
</protein>
<gene>
    <name evidence="1" type="ORF">OFUS_LOCUS23933</name>
</gene>
<name>A0A8S4Q2Y2_OWEFU</name>
<reference evidence="1" key="1">
    <citation type="submission" date="2022-03" db="EMBL/GenBank/DDBJ databases">
        <authorList>
            <person name="Martin C."/>
        </authorList>
    </citation>
    <scope>NUCLEOTIDE SEQUENCE</scope>
</reference>
<keyword evidence="2" id="KW-1185">Reference proteome</keyword>